<dbReference type="GO" id="GO:1990904">
    <property type="term" value="C:ribonucleoprotein complex"/>
    <property type="evidence" value="ECO:0007669"/>
    <property type="project" value="UniProtKB-KW"/>
</dbReference>
<dbReference type="SUPFAM" id="SSF47060">
    <property type="entry name" value="S15/NS1 RNA-binding domain"/>
    <property type="match status" value="1"/>
</dbReference>
<keyword evidence="5" id="KW-0689">Ribosomal protein</keyword>
<dbReference type="NCBIfam" id="TIGR00952">
    <property type="entry name" value="S15_bact"/>
    <property type="match status" value="1"/>
</dbReference>
<dbReference type="InterPro" id="IPR005302">
    <property type="entry name" value="MoCF_Sase_C"/>
</dbReference>
<comment type="similarity">
    <text evidence="2">Belongs to the universal ribosomal protein uS15 family.</text>
</comment>
<dbReference type="FunFam" id="3.10.50.40:FF:000010">
    <property type="entry name" value="Peptidyl-prolyl cis-trans isomerase Pin1"/>
    <property type="match status" value="1"/>
</dbReference>
<organism evidence="14 15">
    <name type="scientific">Rhizoctonia solani</name>
    <dbReference type="NCBI Taxonomy" id="456999"/>
    <lineage>
        <taxon>Eukaryota</taxon>
        <taxon>Fungi</taxon>
        <taxon>Dikarya</taxon>
        <taxon>Basidiomycota</taxon>
        <taxon>Agaricomycotina</taxon>
        <taxon>Agaricomycetes</taxon>
        <taxon>Cantharellales</taxon>
        <taxon>Ceratobasidiaceae</taxon>
        <taxon>Rhizoctonia</taxon>
    </lineage>
</organism>
<keyword evidence="4" id="KW-0653">Protein transport</keyword>
<dbReference type="GO" id="GO:0080090">
    <property type="term" value="P:regulation of primary metabolic process"/>
    <property type="evidence" value="ECO:0007669"/>
    <property type="project" value="UniProtKB-ARBA"/>
</dbReference>
<dbReference type="GO" id="GO:0060255">
    <property type="term" value="P:regulation of macromolecule metabolic process"/>
    <property type="evidence" value="ECO:0007669"/>
    <property type="project" value="UniProtKB-ARBA"/>
</dbReference>
<dbReference type="Gene3D" id="1.25.10.10">
    <property type="entry name" value="Leucine-rich Repeat Variant"/>
    <property type="match status" value="1"/>
</dbReference>
<accession>A0A8H7HYU2</accession>
<keyword evidence="4" id="KW-0813">Transport</keyword>
<dbReference type="SUPFAM" id="SSF51045">
    <property type="entry name" value="WW domain"/>
    <property type="match status" value="1"/>
</dbReference>
<keyword evidence="7 9" id="KW-0413">Isomerase</keyword>
<evidence type="ECO:0000259" key="13">
    <source>
        <dbReference type="PROSITE" id="PS51340"/>
    </source>
</evidence>
<evidence type="ECO:0000313" key="14">
    <source>
        <dbReference type="EMBL" id="KAF8713709.1"/>
    </source>
</evidence>
<gene>
    <name evidence="14" type="ORF">RHS03_00498</name>
</gene>
<dbReference type="PROSITE" id="PS00362">
    <property type="entry name" value="RIBOSOMAL_S15"/>
    <property type="match status" value="1"/>
</dbReference>
<comment type="catalytic activity">
    <reaction evidence="1">
        <text>[protein]-peptidylproline (omega=180) = [protein]-peptidylproline (omega=0)</text>
        <dbReference type="Rhea" id="RHEA:16237"/>
        <dbReference type="Rhea" id="RHEA-COMP:10747"/>
        <dbReference type="Rhea" id="RHEA-COMP:10748"/>
        <dbReference type="ChEBI" id="CHEBI:83833"/>
        <dbReference type="ChEBI" id="CHEBI:83834"/>
        <dbReference type="EC" id="5.2.1.8"/>
    </reaction>
</comment>
<evidence type="ECO:0000256" key="9">
    <source>
        <dbReference type="PROSITE-ProRule" id="PRU00278"/>
    </source>
</evidence>
<dbReference type="SUPFAM" id="SSF141673">
    <property type="entry name" value="MOSC N-terminal domain-like"/>
    <property type="match status" value="1"/>
</dbReference>
<dbReference type="InterPro" id="IPR005303">
    <property type="entry name" value="MOCOS_middle"/>
</dbReference>
<dbReference type="Gene3D" id="2.20.70.10">
    <property type="match status" value="1"/>
</dbReference>
<name>A0A8H7HYU2_9AGAM</name>
<dbReference type="InterPro" id="IPR000589">
    <property type="entry name" value="Ribosomal_uS15"/>
</dbReference>
<dbReference type="PROSITE" id="PS01159">
    <property type="entry name" value="WW_DOMAIN_1"/>
    <property type="match status" value="1"/>
</dbReference>
<evidence type="ECO:0000256" key="6">
    <source>
        <dbReference type="ARBA" id="ARBA00023110"/>
    </source>
</evidence>
<dbReference type="SUPFAM" id="SSF50800">
    <property type="entry name" value="PK beta-barrel domain-like"/>
    <property type="match status" value="1"/>
</dbReference>
<evidence type="ECO:0000259" key="12">
    <source>
        <dbReference type="PROSITE" id="PS50198"/>
    </source>
</evidence>
<feature type="domain" description="PpiC" evidence="12">
    <location>
        <begin position="60"/>
        <end position="171"/>
    </location>
</feature>
<dbReference type="InterPro" id="IPR011989">
    <property type="entry name" value="ARM-like"/>
</dbReference>
<dbReference type="GO" id="GO:0030170">
    <property type="term" value="F:pyridoxal phosphate binding"/>
    <property type="evidence" value="ECO:0007669"/>
    <property type="project" value="InterPro"/>
</dbReference>
<dbReference type="PANTHER" id="PTHR10997">
    <property type="entry name" value="IMPORTIN-7, 8, 11"/>
    <property type="match status" value="1"/>
</dbReference>
<protein>
    <recommendedName>
        <fullName evidence="3">peptidylprolyl isomerase</fullName>
        <ecNumber evidence="3">5.2.1.8</ecNumber>
    </recommendedName>
</protein>
<feature type="domain" description="MOSC" evidence="13">
    <location>
        <begin position="358"/>
        <end position="550"/>
    </location>
</feature>
<evidence type="ECO:0000256" key="5">
    <source>
        <dbReference type="ARBA" id="ARBA00022980"/>
    </source>
</evidence>
<dbReference type="GO" id="GO:0005840">
    <property type="term" value="C:ribosome"/>
    <property type="evidence" value="ECO:0007669"/>
    <property type="project" value="UniProtKB-KW"/>
</dbReference>
<keyword evidence="8" id="KW-0687">Ribonucleoprotein</keyword>
<dbReference type="PROSITE" id="PS50198">
    <property type="entry name" value="PPIC_PPIASE_2"/>
    <property type="match status" value="1"/>
</dbReference>
<dbReference type="GO" id="GO:0003755">
    <property type="term" value="F:peptidyl-prolyl cis-trans isomerase activity"/>
    <property type="evidence" value="ECO:0007669"/>
    <property type="project" value="UniProtKB-KW"/>
</dbReference>
<evidence type="ECO:0000256" key="10">
    <source>
        <dbReference type="SAM" id="MobiDB-lite"/>
    </source>
</evidence>
<dbReference type="GO" id="GO:0030151">
    <property type="term" value="F:molybdenum ion binding"/>
    <property type="evidence" value="ECO:0007669"/>
    <property type="project" value="InterPro"/>
</dbReference>
<dbReference type="SUPFAM" id="SSF48371">
    <property type="entry name" value="ARM repeat"/>
    <property type="match status" value="1"/>
</dbReference>
<dbReference type="InterPro" id="IPR011037">
    <property type="entry name" value="Pyrv_Knase-like_insert_dom_sf"/>
</dbReference>
<dbReference type="InterPro" id="IPR009068">
    <property type="entry name" value="uS15_NS1_RNA-bd_sf"/>
</dbReference>
<feature type="non-terminal residue" evidence="14">
    <location>
        <position position="1839"/>
    </location>
</feature>
<evidence type="ECO:0000313" key="15">
    <source>
        <dbReference type="Proteomes" id="UP000602905"/>
    </source>
</evidence>
<dbReference type="InterPro" id="IPR023058">
    <property type="entry name" value="PPIase_PpiC_CS"/>
</dbReference>
<evidence type="ECO:0000256" key="7">
    <source>
        <dbReference type="ARBA" id="ARBA00023235"/>
    </source>
</evidence>
<dbReference type="SMART" id="SM00456">
    <property type="entry name" value="WW"/>
    <property type="match status" value="1"/>
</dbReference>
<sequence>MADWEVRMSNSKKIHYFYNTTTKESRWDPPEGFTEEQIRALPGAAEYMNKSQAGSAGAPAGQMRASHLLVKHSGSRRPSSWKEANITRSKEEAIQILEEYGAEIGTDRNKFAELASEHSDCSSHRNGGDLGWFGKGQMQKPFEDGVLALEVGGISGVVETESGFSLADFIAALQYLIIGSYLALSRTIKNVFAISPRSQKGLASSSTTTDPRPTSKDRLTVMATSKLALAEDVDMKISKLLVHPIKSCRGISLSESKVTSEGLQYDRQYLIVDAKTHKFITARQFPKQMVLVETAIEGGEVPLLSVSFPQESGVKSFKTCLEPSPGTVSNWELISGIEIWASMGLDAYVVESYPPDSTSSPSALFSSYLGREVLLVLKGPTYRPVIPTLTHPDLDVGVRFQDGFPLLVATTESLVAVQEKIRLSAAGTEGWKVGGITPQWQTDELVMERFRPNIVVSGSPAPFDEDYWGDVQIGRDGSEGTVISLVKRCDRCLLPNIDTTTGVRDNAVPFKVISKFRQVEPTKGVTACFGMNAVVQNPGVLKVGDSVRVLNVLERETVEYLVRTRLHDATRPSRQRLAPHLPYRFTAMSDILPALQQTLSPDPNVRIAAELKLSELFAQPPGTLLRKYVNERWSPFFSGFRGNAPPVEIKTEIRAGVVKGLSDPARKIRSLSAAVCSLVAHCDWPDEYPELLDQLIALLNTNNSDAIHGSMQVMAEFVRTDVSEDQILPILRQLLPVLMNILGDPVKHAALTRARTISVFRQCVEALYMVKEQHPSAVTEATTSVLPTWLNAFQVLLAIDPQTDVSNDDNWDGLAVRTEVYRSLNIIHTSFPKSLSTFTPTILSHSLTHLNRLLPIFINYYVRADADSAPTASSDDPDQQASLTNLASSLLDYVGSAVRTSAGRSWFETTDRALQNYIEAVAGWSQMTQDDEENWSNNPNAFVADEDDETGLFSLRIAGFDLVMHFLDRIAVPTLRALQAVTQSAVQQIHNSNRSAEWWKPLEALLAILGTHSETILETLENEESEERPKPIHVDAMIKEIVPQLASAAAEYPFLQGRAIVFASQYASILPQDIQTQYLDAAWSVLKSETSAPVKLSAVKAIRNFISHIPGDAMAQVAPRVLQDLAPLLLVTVEETLALVMETLSVLLKVEGGKWLTADHAASLTTALLDVWRKNVKDQVLLSVITDVFEGLAAASYQATVSQALPSLSAALASVSKDETWVTSSALEIVTGLMRGVQEGQLGQGFFDNLGPALFKAIGETEDREVIQNGIECLTLIVRKDHGQLTQWHDSTGRSGFDNVLSFLARLLQRDQNESGGLVVGDLIIHLFRRSGEQIGPVLPELLQAMVTRIDSAKTATFLQSLIVPFAFLIHTQRDNVLNLLESTSVNSKSGLEVFIHAWCENAEMLQGNWPSRISTLALCQMFISDRPTLRQIYVKGDIIVKPETRNVIITRSRAKQTPHEFKSIPFQTKALQLIIRELQEMGAEVEPMSSKDVADVADDDSDDGDEWADEEKLYLGMKRDELAFLAGVDMEDGESDGKGGLDDEDLRQDPISKIDMRAHLLQFLKDCAQHNVNSFSQIVEELGTEDMLVSRKARAAKRKNIETQQKKQQGASTAKPNPVLGHSNTPEGHKLWESSDLCKILLTEAKILEAHSQNLPVVSSTIPFPVNLNFGIKSQEKELVFQTLPEVAAQQTFYQTTKSSYDAEISSHVHALQQAESQATINAVHLSRLTDLRNASAAGIAVENRRRCVEAFSLPDKPNDTGRPEVQAAILTAQIRNLDAHLKQHTHDIHNRRSLRMMVHKRAKILRYLKRLDLERYEAVLPRLGLEAAAVEGELELK</sequence>
<dbReference type="EC" id="5.2.1.8" evidence="3"/>
<dbReference type="Pfam" id="PF25018">
    <property type="entry name" value="HEAT_IPO9_c"/>
    <property type="match status" value="1"/>
</dbReference>
<proteinExistence type="inferred from homology"/>
<dbReference type="Pfam" id="PF03476">
    <property type="entry name" value="MOSC_N"/>
    <property type="match status" value="1"/>
</dbReference>
<dbReference type="OrthoDB" id="431626at2759"/>
<dbReference type="InterPro" id="IPR046357">
    <property type="entry name" value="PPIase_dom_sf"/>
</dbReference>
<dbReference type="Pfam" id="PF00312">
    <property type="entry name" value="Ribosomal_S15"/>
    <property type="match status" value="1"/>
</dbReference>
<dbReference type="InterPro" id="IPR001202">
    <property type="entry name" value="WW_dom"/>
</dbReference>
<dbReference type="Gene3D" id="1.10.287.10">
    <property type="entry name" value="S15/NS1, RNA-binding"/>
    <property type="match status" value="1"/>
</dbReference>
<dbReference type="InterPro" id="IPR036020">
    <property type="entry name" value="WW_dom_sf"/>
</dbReference>
<dbReference type="Pfam" id="PF03473">
    <property type="entry name" value="MOSC"/>
    <property type="match status" value="1"/>
</dbReference>
<dbReference type="Pfam" id="PF00397">
    <property type="entry name" value="WW"/>
    <property type="match status" value="1"/>
</dbReference>
<dbReference type="InterPro" id="IPR000297">
    <property type="entry name" value="PPIase_PpiC"/>
</dbReference>
<dbReference type="PROSITE" id="PS50020">
    <property type="entry name" value="WW_DOMAIN_2"/>
    <property type="match status" value="1"/>
</dbReference>
<evidence type="ECO:0000256" key="4">
    <source>
        <dbReference type="ARBA" id="ARBA00022927"/>
    </source>
</evidence>
<dbReference type="PROSITE" id="PS01096">
    <property type="entry name" value="PPIC_PPIASE_1"/>
    <property type="match status" value="1"/>
</dbReference>
<dbReference type="PANTHER" id="PTHR10997:SF9">
    <property type="entry name" value="IMPORTIN-9"/>
    <property type="match status" value="1"/>
</dbReference>
<dbReference type="SUPFAM" id="SSF54534">
    <property type="entry name" value="FKBP-like"/>
    <property type="match status" value="1"/>
</dbReference>
<dbReference type="EMBL" id="JACYCD010000022">
    <property type="protein sequence ID" value="KAF8713709.1"/>
    <property type="molecule type" value="Genomic_DNA"/>
</dbReference>
<dbReference type="GO" id="GO:0003735">
    <property type="term" value="F:structural constituent of ribosome"/>
    <property type="evidence" value="ECO:0007669"/>
    <property type="project" value="InterPro"/>
</dbReference>
<keyword evidence="6 9" id="KW-0697">Rotamase</keyword>
<evidence type="ECO:0000256" key="1">
    <source>
        <dbReference type="ARBA" id="ARBA00000971"/>
    </source>
</evidence>
<dbReference type="CDD" id="cd00353">
    <property type="entry name" value="Ribosomal_S15p_S13e"/>
    <property type="match status" value="1"/>
</dbReference>
<feature type="region of interest" description="Disordered" evidence="10">
    <location>
        <begin position="1594"/>
        <end position="1629"/>
    </location>
</feature>
<reference evidence="14" key="1">
    <citation type="submission" date="2020-09" db="EMBL/GenBank/DDBJ databases">
        <title>Comparative genome analyses of four rice-infecting Rhizoctonia solani isolates reveal extensive enrichment of homogalacturonan modification genes.</title>
        <authorList>
            <person name="Lee D.-Y."/>
            <person name="Jeon J."/>
            <person name="Kim K.-T."/>
            <person name="Cheong K."/>
            <person name="Song H."/>
            <person name="Choi G."/>
            <person name="Ko J."/>
            <person name="Opiyo S.O."/>
            <person name="Zuo S."/>
            <person name="Madhav S."/>
            <person name="Lee Y.-H."/>
            <person name="Wang G.-L."/>
        </authorList>
    </citation>
    <scope>NUCLEOTIDE SEQUENCE</scope>
    <source>
        <strain evidence="14">AG1-IA WGL</strain>
    </source>
</reference>
<feature type="compositionally biased region" description="Acidic residues" evidence="10">
    <location>
        <begin position="1496"/>
        <end position="1507"/>
    </location>
</feature>
<feature type="compositionally biased region" description="Polar residues" evidence="10">
    <location>
        <begin position="1607"/>
        <end position="1616"/>
    </location>
</feature>
<dbReference type="Pfam" id="PF00639">
    <property type="entry name" value="Rotamase"/>
    <property type="match status" value="1"/>
</dbReference>
<feature type="region of interest" description="Disordered" evidence="10">
    <location>
        <begin position="1487"/>
        <end position="1507"/>
    </location>
</feature>
<dbReference type="GO" id="GO:0006412">
    <property type="term" value="P:translation"/>
    <property type="evidence" value="ECO:0007669"/>
    <property type="project" value="InterPro"/>
</dbReference>
<evidence type="ECO:0000259" key="11">
    <source>
        <dbReference type="PROSITE" id="PS50020"/>
    </source>
</evidence>
<dbReference type="Gene3D" id="3.10.50.40">
    <property type="match status" value="1"/>
</dbReference>
<dbReference type="Proteomes" id="UP000602905">
    <property type="component" value="Unassembled WGS sequence"/>
</dbReference>
<comment type="caution">
    <text evidence="14">The sequence shown here is derived from an EMBL/GenBank/DDBJ whole genome shotgun (WGS) entry which is preliminary data.</text>
</comment>
<evidence type="ECO:0000256" key="8">
    <source>
        <dbReference type="ARBA" id="ARBA00023274"/>
    </source>
</evidence>
<dbReference type="HAMAP" id="MF_01343_B">
    <property type="entry name" value="Ribosomal_uS15_B"/>
    <property type="match status" value="1"/>
</dbReference>
<evidence type="ECO:0000256" key="2">
    <source>
        <dbReference type="ARBA" id="ARBA00008434"/>
    </source>
</evidence>
<dbReference type="InterPro" id="IPR056840">
    <property type="entry name" value="HEAT_IPO9_central"/>
</dbReference>
<dbReference type="GO" id="GO:0005635">
    <property type="term" value="C:nuclear envelope"/>
    <property type="evidence" value="ECO:0007669"/>
    <property type="project" value="TreeGrafter"/>
</dbReference>
<dbReference type="InterPro" id="IPR016024">
    <property type="entry name" value="ARM-type_fold"/>
</dbReference>
<dbReference type="SMART" id="SM01387">
    <property type="entry name" value="Ribosomal_S15"/>
    <property type="match status" value="1"/>
</dbReference>
<dbReference type="CDD" id="cd00201">
    <property type="entry name" value="WW"/>
    <property type="match status" value="1"/>
</dbReference>
<dbReference type="GO" id="GO:0006606">
    <property type="term" value="P:protein import into nucleus"/>
    <property type="evidence" value="ECO:0007669"/>
    <property type="project" value="TreeGrafter"/>
</dbReference>
<evidence type="ECO:0000256" key="3">
    <source>
        <dbReference type="ARBA" id="ARBA00013194"/>
    </source>
</evidence>
<feature type="domain" description="WW" evidence="11">
    <location>
        <begin position="1"/>
        <end position="32"/>
    </location>
</feature>
<dbReference type="InterPro" id="IPR005290">
    <property type="entry name" value="Ribosomal_uS15_bac-type"/>
</dbReference>
<dbReference type="PROSITE" id="PS51340">
    <property type="entry name" value="MOSC"/>
    <property type="match status" value="1"/>
</dbReference>
<dbReference type="GO" id="GO:0005829">
    <property type="term" value="C:cytosol"/>
    <property type="evidence" value="ECO:0007669"/>
    <property type="project" value="TreeGrafter"/>
</dbReference>